<feature type="region of interest" description="Disordered" evidence="1">
    <location>
        <begin position="41"/>
        <end position="71"/>
    </location>
</feature>
<dbReference type="Proteomes" id="UP000188929">
    <property type="component" value="Unassembled WGS sequence"/>
</dbReference>
<comment type="caution">
    <text evidence="2">The sequence shown here is derived from an EMBL/GenBank/DDBJ whole genome shotgun (WGS) entry which is preliminary data.</text>
</comment>
<evidence type="ECO:0000313" key="2">
    <source>
        <dbReference type="EMBL" id="ONH28792.1"/>
    </source>
</evidence>
<dbReference type="AlphaFoldDB" id="A0A1V2I913"/>
<feature type="compositionally biased region" description="Basic and acidic residues" evidence="1">
    <location>
        <begin position="56"/>
        <end position="71"/>
    </location>
</feature>
<name>A0A1V2I913_9ACTN</name>
<accession>A0A1V2I913</accession>
<organism evidence="2 3">
    <name type="scientific">Pseudofrankia asymbiotica</name>
    <dbReference type="NCBI Taxonomy" id="1834516"/>
    <lineage>
        <taxon>Bacteria</taxon>
        <taxon>Bacillati</taxon>
        <taxon>Actinomycetota</taxon>
        <taxon>Actinomycetes</taxon>
        <taxon>Frankiales</taxon>
        <taxon>Frankiaceae</taxon>
        <taxon>Pseudofrankia</taxon>
    </lineage>
</organism>
<protein>
    <submittedName>
        <fullName evidence="2">Uncharacterized protein</fullName>
    </submittedName>
</protein>
<dbReference type="EMBL" id="MOMC01000037">
    <property type="protein sequence ID" value="ONH28792.1"/>
    <property type="molecule type" value="Genomic_DNA"/>
</dbReference>
<sequence length="92" mass="10144">MALARRSLSRSRSRRWRRALPRIVSHDSPNRGCRRVARTITTAGTGPSERQAGATGDRRPATGDRRPATGDRRIMLWPPRRAAASACATAHT</sequence>
<reference evidence="3" key="1">
    <citation type="submission" date="2016-10" db="EMBL/GenBank/DDBJ databases">
        <title>Frankia sp. NRRL B-16386 Genome sequencing.</title>
        <authorList>
            <person name="Ghodhbane-Gtari F."/>
            <person name="Swanson E."/>
            <person name="Gueddou A."/>
            <person name="Hezbri K."/>
            <person name="Ktari K."/>
            <person name="Nouioui I."/>
            <person name="Morris K."/>
            <person name="Simpson S."/>
            <person name="Abebe-Akele F."/>
            <person name="Thomas K."/>
            <person name="Gtari M."/>
            <person name="Tisa L.S."/>
        </authorList>
    </citation>
    <scope>NUCLEOTIDE SEQUENCE [LARGE SCALE GENOMIC DNA]</scope>
    <source>
        <strain evidence="3">NRRL B-16386</strain>
    </source>
</reference>
<evidence type="ECO:0000313" key="3">
    <source>
        <dbReference type="Proteomes" id="UP000188929"/>
    </source>
</evidence>
<keyword evidence="3" id="KW-1185">Reference proteome</keyword>
<evidence type="ECO:0000256" key="1">
    <source>
        <dbReference type="SAM" id="MobiDB-lite"/>
    </source>
</evidence>
<proteinExistence type="predicted"/>
<gene>
    <name evidence="2" type="ORF">BL253_18285</name>
</gene>